<dbReference type="RefSeq" id="WP_326508877.1">
    <property type="nucleotide sequence ID" value="NZ_JAWIIV010000027.1"/>
</dbReference>
<proteinExistence type="predicted"/>
<evidence type="ECO:0000313" key="1">
    <source>
        <dbReference type="EMBL" id="MEC4722198.1"/>
    </source>
</evidence>
<dbReference type="Proteomes" id="UP001352263">
    <property type="component" value="Unassembled WGS sequence"/>
</dbReference>
<dbReference type="Pfam" id="PF25735">
    <property type="entry name" value="Phage_L5_gp82"/>
    <property type="match status" value="1"/>
</dbReference>
<gene>
    <name evidence="1" type="ORF">RY831_23825</name>
</gene>
<name>A0ABU6JEV9_9BURK</name>
<organism evidence="1 2">
    <name type="scientific">Noviherbaspirillum album</name>
    <dbReference type="NCBI Taxonomy" id="3080276"/>
    <lineage>
        <taxon>Bacteria</taxon>
        <taxon>Pseudomonadati</taxon>
        <taxon>Pseudomonadota</taxon>
        <taxon>Betaproteobacteria</taxon>
        <taxon>Burkholderiales</taxon>
        <taxon>Oxalobacteraceae</taxon>
        <taxon>Noviherbaspirillum</taxon>
    </lineage>
</organism>
<comment type="caution">
    <text evidence="1">The sequence shown here is derived from an EMBL/GenBank/DDBJ whole genome shotgun (WGS) entry which is preliminary data.</text>
</comment>
<dbReference type="EMBL" id="JAWIIV010000027">
    <property type="protein sequence ID" value="MEC4722198.1"/>
    <property type="molecule type" value="Genomic_DNA"/>
</dbReference>
<keyword evidence="2" id="KW-1185">Reference proteome</keyword>
<dbReference type="InterPro" id="IPR058002">
    <property type="entry name" value="Gp82"/>
</dbReference>
<accession>A0ABU6JEV9</accession>
<protein>
    <submittedName>
        <fullName evidence="1">Uncharacterized protein</fullName>
    </submittedName>
</protein>
<reference evidence="1 2" key="1">
    <citation type="submission" date="2023-10" db="EMBL/GenBank/DDBJ databases">
        <title>Noviherbaspirillum sp. CPCC 100848 genome assembly.</title>
        <authorList>
            <person name="Li X.Y."/>
            <person name="Fang X.M."/>
        </authorList>
    </citation>
    <scope>NUCLEOTIDE SEQUENCE [LARGE SCALE GENOMIC DNA]</scope>
    <source>
        <strain evidence="1 2">CPCC 100848</strain>
    </source>
</reference>
<evidence type="ECO:0000313" key="2">
    <source>
        <dbReference type="Proteomes" id="UP001352263"/>
    </source>
</evidence>
<sequence length="228" mass="25061">MRNSLSTLDGFDDLFGFTTRSIDSNRRPTIIQDTEHPLYQQQTVTMATDDEVANALASDATSKRIMAKGLMPAEGQIVGVRLNLNIIKSKGVAVQTIHSGNSSNGYMRGRGLYNGSALAYLKYACLIDAYFNVNQVAREKIASAAEPKHSMASVDGTFSLAEPSFDGVEIRFDPKRIHLFCDADNRPIQYAQFVTVYASRVYARGRLVFYDETTAPAKVGVSPSAVRF</sequence>